<keyword evidence="3" id="KW-1185">Reference proteome</keyword>
<reference evidence="2 3" key="1">
    <citation type="submission" date="2017-06" db="EMBL/GenBank/DDBJ databases">
        <title>Genome sequencing of cyanobaciteial culture collection at National Institute for Environmental Studies (NIES).</title>
        <authorList>
            <person name="Hirose Y."/>
            <person name="Shimura Y."/>
            <person name="Fujisawa T."/>
            <person name="Nakamura Y."/>
            <person name="Kawachi M."/>
        </authorList>
    </citation>
    <scope>NUCLEOTIDE SEQUENCE [LARGE SCALE GENOMIC DNA]</scope>
    <source>
        <strain evidence="2 3">NIES-21</strain>
    </source>
</reference>
<protein>
    <recommendedName>
        <fullName evidence="4">Lipoprotein</fullName>
    </recommendedName>
</protein>
<dbReference type="OrthoDB" id="488288at2"/>
<dbReference type="Proteomes" id="UP000218287">
    <property type="component" value="Chromosome"/>
</dbReference>
<evidence type="ECO:0008006" key="4">
    <source>
        <dbReference type="Google" id="ProtNLM"/>
    </source>
</evidence>
<organism evidence="2 3">
    <name type="scientific">Anabaenopsis circularis NIES-21</name>
    <dbReference type="NCBI Taxonomy" id="1085406"/>
    <lineage>
        <taxon>Bacteria</taxon>
        <taxon>Bacillati</taxon>
        <taxon>Cyanobacteriota</taxon>
        <taxon>Cyanophyceae</taxon>
        <taxon>Nostocales</taxon>
        <taxon>Nodulariaceae</taxon>
        <taxon>Anabaenopsis</taxon>
    </lineage>
</organism>
<evidence type="ECO:0000256" key="1">
    <source>
        <dbReference type="SAM" id="SignalP"/>
    </source>
</evidence>
<gene>
    <name evidence="2" type="ORF">NIES21_45420</name>
</gene>
<evidence type="ECO:0000313" key="2">
    <source>
        <dbReference type="EMBL" id="BAY18690.1"/>
    </source>
</evidence>
<dbReference type="PROSITE" id="PS51257">
    <property type="entry name" value="PROKAR_LIPOPROTEIN"/>
    <property type="match status" value="1"/>
</dbReference>
<evidence type="ECO:0000313" key="3">
    <source>
        <dbReference type="Proteomes" id="UP000218287"/>
    </source>
</evidence>
<sequence length="155" mass="17854">MKRFIYLPIISSLLMSVGCQVALSQSSNYDVKPRLITAQTLSELKPANIVKVAEVSQQINEDTALNLVWKLPQVQRKAKEIERLSKGTIKLGAIVDGSPTPNEPYYKIRIFENQSDYDSTIYWFRVFNDSGLIEVLDVIENKYISLDEWREQLKR</sequence>
<dbReference type="EMBL" id="AP018174">
    <property type="protein sequence ID" value="BAY18690.1"/>
    <property type="molecule type" value="Genomic_DNA"/>
</dbReference>
<proteinExistence type="predicted"/>
<name>A0A1Z4GMI1_9CYAN</name>
<feature type="chain" id="PRO_5012870918" description="Lipoprotein" evidence="1">
    <location>
        <begin position="22"/>
        <end position="155"/>
    </location>
</feature>
<feature type="signal peptide" evidence="1">
    <location>
        <begin position="1"/>
        <end position="21"/>
    </location>
</feature>
<keyword evidence="1" id="KW-0732">Signal</keyword>
<accession>A0A1Z4GMI1</accession>
<dbReference type="AlphaFoldDB" id="A0A1Z4GMI1"/>